<dbReference type="Pfam" id="PF02915">
    <property type="entry name" value="Rubrerythrin"/>
    <property type="match status" value="1"/>
</dbReference>
<dbReference type="InterPro" id="IPR012347">
    <property type="entry name" value="Ferritin-like"/>
</dbReference>
<dbReference type="GO" id="GO:0046872">
    <property type="term" value="F:metal ion binding"/>
    <property type="evidence" value="ECO:0007669"/>
    <property type="project" value="InterPro"/>
</dbReference>
<evidence type="ECO:0000259" key="1">
    <source>
        <dbReference type="Pfam" id="PF02915"/>
    </source>
</evidence>
<dbReference type="InterPro" id="IPR009078">
    <property type="entry name" value="Ferritin-like_SF"/>
</dbReference>
<proteinExistence type="predicted"/>
<evidence type="ECO:0000313" key="2">
    <source>
        <dbReference type="EMBL" id="HJB57312.1"/>
    </source>
</evidence>
<dbReference type="SUPFAM" id="SSF47240">
    <property type="entry name" value="Ferritin-like"/>
    <property type="match status" value="1"/>
</dbReference>
<gene>
    <name evidence="2" type="ORF">H9714_07160</name>
</gene>
<organism evidence="2 3">
    <name type="scientific">Candidatus Flavonifractor intestinipullorum</name>
    <dbReference type="NCBI Taxonomy" id="2838587"/>
    <lineage>
        <taxon>Bacteria</taxon>
        <taxon>Bacillati</taxon>
        <taxon>Bacillota</taxon>
        <taxon>Clostridia</taxon>
        <taxon>Eubacteriales</taxon>
        <taxon>Oscillospiraceae</taxon>
        <taxon>Flavonifractor</taxon>
    </lineage>
</organism>
<dbReference type="AlphaFoldDB" id="A0A9D2S5D8"/>
<accession>A0A9D2S5D8</accession>
<name>A0A9D2S5D8_9FIRM</name>
<dbReference type="GO" id="GO:0016491">
    <property type="term" value="F:oxidoreductase activity"/>
    <property type="evidence" value="ECO:0007669"/>
    <property type="project" value="InterPro"/>
</dbReference>
<dbReference type="InterPro" id="IPR003251">
    <property type="entry name" value="Rr_diiron-bd_dom"/>
</dbReference>
<reference evidence="2" key="1">
    <citation type="journal article" date="2021" name="PeerJ">
        <title>Extensive microbial diversity within the chicken gut microbiome revealed by metagenomics and culture.</title>
        <authorList>
            <person name="Gilroy R."/>
            <person name="Ravi A."/>
            <person name="Getino M."/>
            <person name="Pursley I."/>
            <person name="Horton D.L."/>
            <person name="Alikhan N.F."/>
            <person name="Baker D."/>
            <person name="Gharbi K."/>
            <person name="Hall N."/>
            <person name="Watson M."/>
            <person name="Adriaenssens E.M."/>
            <person name="Foster-Nyarko E."/>
            <person name="Jarju S."/>
            <person name="Secka A."/>
            <person name="Antonio M."/>
            <person name="Oren A."/>
            <person name="Chaudhuri R.R."/>
            <person name="La Ragione R."/>
            <person name="Hildebrand F."/>
            <person name="Pallen M.J."/>
        </authorList>
    </citation>
    <scope>NUCLEOTIDE SEQUENCE</scope>
    <source>
        <strain evidence="2">CHK189-11263</strain>
    </source>
</reference>
<reference evidence="2" key="2">
    <citation type="submission" date="2021-04" db="EMBL/GenBank/DDBJ databases">
        <authorList>
            <person name="Gilroy R."/>
        </authorList>
    </citation>
    <scope>NUCLEOTIDE SEQUENCE</scope>
    <source>
        <strain evidence="2">CHK189-11263</strain>
    </source>
</reference>
<dbReference type="Gene3D" id="1.20.1260.10">
    <property type="match status" value="1"/>
</dbReference>
<evidence type="ECO:0000313" key="3">
    <source>
        <dbReference type="Proteomes" id="UP000824208"/>
    </source>
</evidence>
<dbReference type="EMBL" id="DWYC01000060">
    <property type="protein sequence ID" value="HJB57312.1"/>
    <property type="molecule type" value="Genomic_DNA"/>
</dbReference>
<comment type="caution">
    <text evidence="2">The sequence shown here is derived from an EMBL/GenBank/DDBJ whole genome shotgun (WGS) entry which is preliminary data.</text>
</comment>
<sequence>MSPSPASLPVDGRDPEVFARLWARVSRPGATPIIPLSAQTPPPEVPAVPAVQPEPAPGAHVEPQEAGLQDVPCLGRASAVHIPLLQEQIRRELATVRFYQVLSRRVPTGMAAALAALSAQELSHAKRLSAACFLISGVRYWPERSAPAPRGAWMSLLRQAFAAEQRAAGGYRAAAAETADPALRALYEELSGDEARHAGLLLALLERL</sequence>
<dbReference type="Proteomes" id="UP000824208">
    <property type="component" value="Unassembled WGS sequence"/>
</dbReference>
<feature type="domain" description="Rubrerythrin diiron-binding" evidence="1">
    <location>
        <begin position="156"/>
        <end position="207"/>
    </location>
</feature>
<protein>
    <submittedName>
        <fullName evidence="2">Rubrerythrin</fullName>
    </submittedName>
</protein>